<dbReference type="STRING" id="7395.A0A1A9UMY3"/>
<dbReference type="AlphaFoldDB" id="A0A1A9UMY3"/>
<dbReference type="InterPro" id="IPR001806">
    <property type="entry name" value="Small_GTPase"/>
</dbReference>
<accession>A0A1A9UMY3</accession>
<evidence type="ECO:0000313" key="2">
    <source>
        <dbReference type="Proteomes" id="UP000078200"/>
    </source>
</evidence>
<dbReference type="Proteomes" id="UP000078200">
    <property type="component" value="Unassembled WGS sequence"/>
</dbReference>
<dbReference type="Pfam" id="PF00071">
    <property type="entry name" value="Ras"/>
    <property type="match status" value="1"/>
</dbReference>
<organism evidence="1 2">
    <name type="scientific">Glossina austeni</name>
    <name type="common">Savannah tsetse fly</name>
    <dbReference type="NCBI Taxonomy" id="7395"/>
    <lineage>
        <taxon>Eukaryota</taxon>
        <taxon>Metazoa</taxon>
        <taxon>Ecdysozoa</taxon>
        <taxon>Arthropoda</taxon>
        <taxon>Hexapoda</taxon>
        <taxon>Insecta</taxon>
        <taxon>Pterygota</taxon>
        <taxon>Neoptera</taxon>
        <taxon>Endopterygota</taxon>
        <taxon>Diptera</taxon>
        <taxon>Brachycera</taxon>
        <taxon>Muscomorpha</taxon>
        <taxon>Hippoboscoidea</taxon>
        <taxon>Glossinidae</taxon>
        <taxon>Glossina</taxon>
    </lineage>
</organism>
<dbReference type="InterPro" id="IPR027417">
    <property type="entry name" value="P-loop_NTPase"/>
</dbReference>
<protein>
    <submittedName>
        <fullName evidence="1">Uncharacterized protein</fullName>
    </submittedName>
</protein>
<evidence type="ECO:0000313" key="1">
    <source>
        <dbReference type="EnsemblMetazoa" id="GAUT009888-PA"/>
    </source>
</evidence>
<dbReference type="EnsemblMetazoa" id="GAUT009888-RA">
    <property type="protein sequence ID" value="GAUT009888-PA"/>
    <property type="gene ID" value="GAUT009888"/>
</dbReference>
<proteinExistence type="predicted"/>
<dbReference type="GO" id="GO:0005525">
    <property type="term" value="F:GTP binding"/>
    <property type="evidence" value="ECO:0007669"/>
    <property type="project" value="InterPro"/>
</dbReference>
<sequence length="110" mass="12782">MMASYMDIVVFENTICINALASWTRLLITRFIYDSFDNTYQTTIGIDFLSKTMYLEDRTVRLQLFFYEVVYKSKRGIANSKERTANLKGGTANSEKYSEFGDVELIQKEV</sequence>
<dbReference type="SUPFAM" id="SSF52540">
    <property type="entry name" value="P-loop containing nucleoside triphosphate hydrolases"/>
    <property type="match status" value="1"/>
</dbReference>
<dbReference type="GO" id="GO:0003924">
    <property type="term" value="F:GTPase activity"/>
    <property type="evidence" value="ECO:0007669"/>
    <property type="project" value="InterPro"/>
</dbReference>
<dbReference type="Gene3D" id="3.40.50.300">
    <property type="entry name" value="P-loop containing nucleotide triphosphate hydrolases"/>
    <property type="match status" value="1"/>
</dbReference>
<dbReference type="VEuPathDB" id="VectorBase:GAUT009888"/>
<name>A0A1A9UMY3_GLOAU</name>
<keyword evidence="2" id="KW-1185">Reference proteome</keyword>
<reference evidence="1" key="1">
    <citation type="submission" date="2020-05" db="UniProtKB">
        <authorList>
            <consortium name="EnsemblMetazoa"/>
        </authorList>
    </citation>
    <scope>IDENTIFICATION</scope>
    <source>
        <strain evidence="1">TTRI</strain>
    </source>
</reference>